<keyword evidence="2" id="KW-0813">Transport</keyword>
<dbReference type="NCBIfam" id="TIGR00797">
    <property type="entry name" value="matE"/>
    <property type="match status" value="1"/>
</dbReference>
<name>A0A7S7SJ12_PALFE</name>
<dbReference type="GO" id="GO:0006811">
    <property type="term" value="P:monoatomic ion transport"/>
    <property type="evidence" value="ECO:0007669"/>
    <property type="project" value="UniProtKB-KW"/>
</dbReference>
<dbReference type="GO" id="GO:0042910">
    <property type="term" value="F:xenobiotic transmembrane transporter activity"/>
    <property type="evidence" value="ECO:0007669"/>
    <property type="project" value="InterPro"/>
</dbReference>
<organism evidence="11 12">
    <name type="scientific">Paludibaculum fermentans</name>
    <dbReference type="NCBI Taxonomy" id="1473598"/>
    <lineage>
        <taxon>Bacteria</taxon>
        <taxon>Pseudomonadati</taxon>
        <taxon>Acidobacteriota</taxon>
        <taxon>Terriglobia</taxon>
        <taxon>Bryobacterales</taxon>
        <taxon>Bryobacteraceae</taxon>
        <taxon>Paludibaculum</taxon>
    </lineage>
</organism>
<evidence type="ECO:0000256" key="2">
    <source>
        <dbReference type="ARBA" id="ARBA00022448"/>
    </source>
</evidence>
<evidence type="ECO:0000256" key="1">
    <source>
        <dbReference type="ARBA" id="ARBA00004651"/>
    </source>
</evidence>
<keyword evidence="5 10" id="KW-0812">Transmembrane</keyword>
<proteinExistence type="predicted"/>
<feature type="transmembrane region" description="Helical" evidence="10">
    <location>
        <begin position="184"/>
        <end position="203"/>
    </location>
</feature>
<feature type="transmembrane region" description="Helical" evidence="10">
    <location>
        <begin position="265"/>
        <end position="283"/>
    </location>
</feature>
<feature type="transmembrane region" description="Helical" evidence="10">
    <location>
        <begin position="151"/>
        <end position="172"/>
    </location>
</feature>
<feature type="transmembrane region" description="Helical" evidence="10">
    <location>
        <begin position="379"/>
        <end position="397"/>
    </location>
</feature>
<evidence type="ECO:0000256" key="6">
    <source>
        <dbReference type="ARBA" id="ARBA00022989"/>
    </source>
</evidence>
<accession>A0A7S7SJ12</accession>
<protein>
    <recommendedName>
        <fullName evidence="9">Multidrug-efflux transporter</fullName>
    </recommendedName>
</protein>
<dbReference type="PANTHER" id="PTHR43298:SF2">
    <property type="entry name" value="FMN_FAD EXPORTER YEEO-RELATED"/>
    <property type="match status" value="1"/>
</dbReference>
<dbReference type="InterPro" id="IPR002528">
    <property type="entry name" value="MATE_fam"/>
</dbReference>
<evidence type="ECO:0000313" key="11">
    <source>
        <dbReference type="EMBL" id="QOY86031.1"/>
    </source>
</evidence>
<evidence type="ECO:0000256" key="9">
    <source>
        <dbReference type="ARBA" id="ARBA00031636"/>
    </source>
</evidence>
<dbReference type="KEGG" id="pfer:IRI77_24890"/>
<gene>
    <name evidence="11" type="ORF">IRI77_24890</name>
</gene>
<keyword evidence="7" id="KW-0406">Ion transport</keyword>
<feature type="transmembrane region" description="Helical" evidence="10">
    <location>
        <begin position="31"/>
        <end position="56"/>
    </location>
</feature>
<dbReference type="CDD" id="cd13139">
    <property type="entry name" value="MATE_like_14"/>
    <property type="match status" value="1"/>
</dbReference>
<feature type="transmembrane region" description="Helical" evidence="10">
    <location>
        <begin position="435"/>
        <end position="455"/>
    </location>
</feature>
<dbReference type="RefSeq" id="WP_194447700.1">
    <property type="nucleotide sequence ID" value="NZ_CP063849.1"/>
</dbReference>
<dbReference type="Pfam" id="PF01554">
    <property type="entry name" value="MatE"/>
    <property type="match status" value="2"/>
</dbReference>
<reference evidence="11 12" key="1">
    <citation type="submission" date="2020-10" db="EMBL/GenBank/DDBJ databases">
        <title>Complete genome sequence of Paludibaculum fermentans P105T, a facultatively anaerobic acidobacterium capable of dissimilatory Fe(III) reduction.</title>
        <authorList>
            <person name="Dedysh S.N."/>
            <person name="Beletsky A.V."/>
            <person name="Kulichevskaya I.S."/>
            <person name="Mardanov A.V."/>
            <person name="Ravin N.V."/>
        </authorList>
    </citation>
    <scope>NUCLEOTIDE SEQUENCE [LARGE SCALE GENOMIC DNA]</scope>
    <source>
        <strain evidence="11 12">P105</strain>
    </source>
</reference>
<dbReference type="EMBL" id="CP063849">
    <property type="protein sequence ID" value="QOY86031.1"/>
    <property type="molecule type" value="Genomic_DNA"/>
</dbReference>
<dbReference type="Proteomes" id="UP000593892">
    <property type="component" value="Chromosome"/>
</dbReference>
<evidence type="ECO:0000256" key="5">
    <source>
        <dbReference type="ARBA" id="ARBA00022692"/>
    </source>
</evidence>
<evidence type="ECO:0000313" key="12">
    <source>
        <dbReference type="Proteomes" id="UP000593892"/>
    </source>
</evidence>
<feature type="transmembrane region" description="Helical" evidence="10">
    <location>
        <begin position="295"/>
        <end position="318"/>
    </location>
</feature>
<dbReference type="AlphaFoldDB" id="A0A7S7SJ12"/>
<keyword evidence="3" id="KW-0050">Antiport</keyword>
<feature type="transmembrane region" description="Helical" evidence="10">
    <location>
        <begin position="209"/>
        <end position="234"/>
    </location>
</feature>
<sequence>MAQGSNSLWRDIRDAVAGAERDYTSEPLSRAILLLAVPMVLEMCMESLFGIVNIFWVARLGEHAVAGVGLTETMLTVLYAVAMGVGMATTAMVARRTGEKDPDGAAVAAVQAIILGLFLSLLTAVPGILYSSNLLRLIGGEPIVVESTHRYTAIMLGSSPSIMLLFLMNAIFRGAGDAAIAMRVLWAANLLNMVLDPCLIYGLGPFPELGITGASVATSISRSFGVVLQLIVLFRGRGRVAVTWAQVRVDFAILRRLSRISATGMLQFLIAHASWVGLVTVIAKSGSAALAGYTIAIRVIVFTLLPSWGLANAAATLVGQNLGAREPDRAEQAVWRTGLYNMCFLGLVGLACILFPEPMIRFFSTEPDVVRYGAQCLRIISYGYVFYAYGMVMVQALNGAGDTVTPTIVNLACYWMFQIPLAWFLAIHLQFGAVGAFWAVPAAESVLAVVGVMVFRRGRWKKQAI</sequence>
<evidence type="ECO:0000256" key="4">
    <source>
        <dbReference type="ARBA" id="ARBA00022475"/>
    </source>
</evidence>
<keyword evidence="4" id="KW-1003">Cell membrane</keyword>
<evidence type="ECO:0000256" key="8">
    <source>
        <dbReference type="ARBA" id="ARBA00023136"/>
    </source>
</evidence>
<feature type="transmembrane region" description="Helical" evidence="10">
    <location>
        <begin position="409"/>
        <end position="429"/>
    </location>
</feature>
<feature type="transmembrane region" description="Helical" evidence="10">
    <location>
        <begin position="339"/>
        <end position="359"/>
    </location>
</feature>
<dbReference type="InterPro" id="IPR048279">
    <property type="entry name" value="MdtK-like"/>
</dbReference>
<evidence type="ECO:0000256" key="3">
    <source>
        <dbReference type="ARBA" id="ARBA00022449"/>
    </source>
</evidence>
<dbReference type="InterPro" id="IPR050222">
    <property type="entry name" value="MATE_MdtK"/>
</dbReference>
<evidence type="ECO:0000256" key="7">
    <source>
        <dbReference type="ARBA" id="ARBA00023065"/>
    </source>
</evidence>
<dbReference type="PIRSF" id="PIRSF006603">
    <property type="entry name" value="DinF"/>
    <property type="match status" value="1"/>
</dbReference>
<dbReference type="PANTHER" id="PTHR43298">
    <property type="entry name" value="MULTIDRUG RESISTANCE PROTEIN NORM-RELATED"/>
    <property type="match status" value="1"/>
</dbReference>
<evidence type="ECO:0000256" key="10">
    <source>
        <dbReference type="SAM" id="Phobius"/>
    </source>
</evidence>
<keyword evidence="6 10" id="KW-1133">Transmembrane helix</keyword>
<comment type="subcellular location">
    <subcellularLocation>
        <location evidence="1">Cell membrane</location>
        <topology evidence="1">Multi-pass membrane protein</topology>
    </subcellularLocation>
</comment>
<dbReference type="GO" id="GO:0005886">
    <property type="term" value="C:plasma membrane"/>
    <property type="evidence" value="ECO:0007669"/>
    <property type="project" value="UniProtKB-SubCell"/>
</dbReference>
<keyword evidence="8 10" id="KW-0472">Membrane</keyword>
<keyword evidence="12" id="KW-1185">Reference proteome</keyword>
<feature type="transmembrane region" description="Helical" evidence="10">
    <location>
        <begin position="76"/>
        <end position="94"/>
    </location>
</feature>
<dbReference type="GO" id="GO:0015297">
    <property type="term" value="F:antiporter activity"/>
    <property type="evidence" value="ECO:0007669"/>
    <property type="project" value="UniProtKB-KW"/>
</dbReference>
<feature type="transmembrane region" description="Helical" evidence="10">
    <location>
        <begin position="106"/>
        <end position="131"/>
    </location>
</feature>